<comment type="similarity">
    <text evidence="2">Belongs to the ERF4 family.</text>
</comment>
<reference evidence="9 10" key="1">
    <citation type="submission" date="2017-03" db="EMBL/GenBank/DDBJ databases">
        <title>Genomes of endolithic fungi from Antarctica.</title>
        <authorList>
            <person name="Coleine C."/>
            <person name="Masonjones S."/>
            <person name="Stajich J.E."/>
        </authorList>
    </citation>
    <scope>NUCLEOTIDE SEQUENCE [LARGE SCALE GENOMIC DNA]</scope>
    <source>
        <strain evidence="9 10">CCFEE 6315</strain>
    </source>
</reference>
<dbReference type="PANTHER" id="PTHR13254">
    <property type="entry name" value="GOLGI AUTOANTIGEN, GOLGIN SUBFAMILY A, 7"/>
    <property type="match status" value="1"/>
</dbReference>
<feature type="compositionally biased region" description="Low complexity" evidence="7">
    <location>
        <begin position="127"/>
        <end position="139"/>
    </location>
</feature>
<evidence type="ECO:0000256" key="7">
    <source>
        <dbReference type="SAM" id="MobiDB-lite"/>
    </source>
</evidence>
<evidence type="ECO:0000313" key="10">
    <source>
        <dbReference type="Proteomes" id="UP000308549"/>
    </source>
</evidence>
<feature type="region of interest" description="Disordered" evidence="7">
    <location>
        <begin position="112"/>
        <end position="150"/>
    </location>
</feature>
<dbReference type="PANTHER" id="PTHR13254:SF0">
    <property type="entry name" value="GOLGIN SUBFAMILY A MEMBER 7_ERF4 DOMAIN-CONTAINING PROTEIN"/>
    <property type="match status" value="1"/>
</dbReference>
<evidence type="ECO:0000256" key="3">
    <source>
        <dbReference type="ARBA" id="ARBA00011396"/>
    </source>
</evidence>
<keyword evidence="6" id="KW-0472">Membrane</keyword>
<name>A0A4U0UA23_9PEZI</name>
<dbReference type="GO" id="GO:0005789">
    <property type="term" value="C:endoplasmic reticulum membrane"/>
    <property type="evidence" value="ECO:0007669"/>
    <property type="project" value="UniProtKB-SubCell"/>
</dbReference>
<feature type="compositionally biased region" description="Basic and acidic residues" evidence="7">
    <location>
        <begin position="71"/>
        <end position="86"/>
    </location>
</feature>
<comment type="caution">
    <text evidence="9">The sequence shown here is derived from an EMBL/GenBank/DDBJ whole genome shotgun (WGS) entry which is preliminary data.</text>
</comment>
<dbReference type="GO" id="GO:0031211">
    <property type="term" value="C:endoplasmic reticulum palmitoyltransferase complex"/>
    <property type="evidence" value="ECO:0007669"/>
    <property type="project" value="TreeGrafter"/>
</dbReference>
<protein>
    <recommendedName>
        <fullName evidence="4">Ras modification protein ERF4</fullName>
    </recommendedName>
</protein>
<dbReference type="InterPro" id="IPR051371">
    <property type="entry name" value="Ras_palmitoyltransferase"/>
</dbReference>
<evidence type="ECO:0000256" key="1">
    <source>
        <dbReference type="ARBA" id="ARBA00004406"/>
    </source>
</evidence>
<feature type="compositionally biased region" description="Gly residues" evidence="7">
    <location>
        <begin position="314"/>
        <end position="324"/>
    </location>
</feature>
<evidence type="ECO:0000259" key="8">
    <source>
        <dbReference type="Pfam" id="PF10256"/>
    </source>
</evidence>
<evidence type="ECO:0000313" key="9">
    <source>
        <dbReference type="EMBL" id="TKA31125.1"/>
    </source>
</evidence>
<comment type="subunit">
    <text evidence="3">Interacts with ERF2.</text>
</comment>
<feature type="compositionally biased region" description="Acidic residues" evidence="7">
    <location>
        <begin position="300"/>
        <end position="310"/>
    </location>
</feature>
<evidence type="ECO:0000256" key="6">
    <source>
        <dbReference type="ARBA" id="ARBA00023136"/>
    </source>
</evidence>
<evidence type="ECO:0000256" key="4">
    <source>
        <dbReference type="ARBA" id="ARBA00018463"/>
    </source>
</evidence>
<gene>
    <name evidence="9" type="ORF">B0A50_02094</name>
</gene>
<dbReference type="Proteomes" id="UP000308549">
    <property type="component" value="Unassembled WGS sequence"/>
</dbReference>
<keyword evidence="5" id="KW-0256">Endoplasmic reticulum</keyword>
<sequence length="324" mass="35950">METLHRLAGVQDASALLHNSAAEGPSHPHVIPEPPPIPESDIDPLGRRHSQRGSRASLPLNRQPSHKSFRSSKDRRSGSQSRDKRQSSAVDLSEYPQTPVLDQHQIDEALSQHPPQHHHRDRRSHETAQTGHTATTTTEASDDFTWGPTHPCFPHPNPHCAPSSPSHHNTRVIRVRRDYLASGDLYPQFANLYPEILDPLVSDADFRLLISTLNAKLARAFDPYSTRAWLDSVLGLVTGWLWDDFGFTGAKGEMEGLEEFVDGWNRGMEGEGREVRVVQPRRTGFMALDFVIPDPGIDVAVEEGEDEEDRDGQSRGGSGIGPAE</sequence>
<dbReference type="GO" id="GO:0006612">
    <property type="term" value="P:protein targeting to membrane"/>
    <property type="evidence" value="ECO:0007669"/>
    <property type="project" value="TreeGrafter"/>
</dbReference>
<organism evidence="9 10">
    <name type="scientific">Salinomyces thailandicus</name>
    <dbReference type="NCBI Taxonomy" id="706561"/>
    <lineage>
        <taxon>Eukaryota</taxon>
        <taxon>Fungi</taxon>
        <taxon>Dikarya</taxon>
        <taxon>Ascomycota</taxon>
        <taxon>Pezizomycotina</taxon>
        <taxon>Dothideomycetes</taxon>
        <taxon>Dothideomycetidae</taxon>
        <taxon>Mycosphaerellales</taxon>
        <taxon>Teratosphaeriaceae</taxon>
        <taxon>Salinomyces</taxon>
    </lineage>
</organism>
<dbReference type="OrthoDB" id="5377273at2759"/>
<proteinExistence type="inferred from homology"/>
<evidence type="ECO:0000256" key="2">
    <source>
        <dbReference type="ARBA" id="ARBA00007732"/>
    </source>
</evidence>
<dbReference type="InterPro" id="IPR019383">
    <property type="entry name" value="Golgin_A_7/ERF4"/>
</dbReference>
<feature type="region of interest" description="Disordered" evidence="7">
    <location>
        <begin position="299"/>
        <end position="324"/>
    </location>
</feature>
<dbReference type="Pfam" id="PF10256">
    <property type="entry name" value="Erf4"/>
    <property type="match status" value="1"/>
</dbReference>
<evidence type="ECO:0000256" key="5">
    <source>
        <dbReference type="ARBA" id="ARBA00022824"/>
    </source>
</evidence>
<accession>A0A4U0UA23</accession>
<dbReference type="EMBL" id="NAJL01000009">
    <property type="protein sequence ID" value="TKA31125.1"/>
    <property type="molecule type" value="Genomic_DNA"/>
</dbReference>
<dbReference type="AlphaFoldDB" id="A0A4U0UA23"/>
<feature type="region of interest" description="Disordered" evidence="7">
    <location>
        <begin position="15"/>
        <end position="98"/>
    </location>
</feature>
<keyword evidence="10" id="KW-1185">Reference proteome</keyword>
<feature type="domain" description="Golgin subfamily A member 7/ERF4" evidence="8">
    <location>
        <begin position="172"/>
        <end position="289"/>
    </location>
</feature>
<comment type="subcellular location">
    <subcellularLocation>
        <location evidence="1">Endoplasmic reticulum membrane</location>
        <topology evidence="1">Peripheral membrane protein</topology>
    </subcellularLocation>
</comment>